<proteinExistence type="predicted"/>
<evidence type="ECO:0000259" key="1">
    <source>
        <dbReference type="Pfam" id="PF00763"/>
    </source>
</evidence>
<evidence type="ECO:0000313" key="3">
    <source>
        <dbReference type="Proteomes" id="UP000176826"/>
    </source>
</evidence>
<organism evidence="2 3">
    <name type="scientific">Candidatus Nomurabacteria bacterium RIFCSPLOWO2_12_FULL_41_10</name>
    <dbReference type="NCBI Taxonomy" id="1801795"/>
    <lineage>
        <taxon>Bacteria</taxon>
        <taxon>Candidatus Nomuraibacteriota</taxon>
    </lineage>
</organism>
<dbReference type="Pfam" id="PF00763">
    <property type="entry name" value="THF_DHG_CYH"/>
    <property type="match status" value="1"/>
</dbReference>
<dbReference type="EMBL" id="MFVT01000012">
    <property type="protein sequence ID" value="OGJ04108.1"/>
    <property type="molecule type" value="Genomic_DNA"/>
</dbReference>
<evidence type="ECO:0000313" key="2">
    <source>
        <dbReference type="EMBL" id="OGJ04108.1"/>
    </source>
</evidence>
<dbReference type="GO" id="GO:0004488">
    <property type="term" value="F:methylenetetrahydrofolate dehydrogenase (NADP+) activity"/>
    <property type="evidence" value="ECO:0007669"/>
    <property type="project" value="InterPro"/>
</dbReference>
<accession>A0A1F6YCK8</accession>
<gene>
    <name evidence="2" type="ORF">A3F97_01330</name>
</gene>
<dbReference type="Gene3D" id="3.40.50.10860">
    <property type="entry name" value="Leucine Dehydrogenase, chain A, domain 1"/>
    <property type="match status" value="1"/>
</dbReference>
<protein>
    <recommendedName>
        <fullName evidence="1">Tetrahydrofolate dehydrogenase/cyclohydrolase catalytic domain-containing protein</fullName>
    </recommendedName>
</protein>
<dbReference type="InterPro" id="IPR046346">
    <property type="entry name" value="Aminoacid_DH-like_N_sf"/>
</dbReference>
<dbReference type="SUPFAM" id="SSF53223">
    <property type="entry name" value="Aminoacid dehydrogenase-like, N-terminal domain"/>
    <property type="match status" value="1"/>
</dbReference>
<dbReference type="InterPro" id="IPR020630">
    <property type="entry name" value="THF_DH/CycHdrlase_cat_dom"/>
</dbReference>
<reference evidence="2 3" key="1">
    <citation type="journal article" date="2016" name="Nat. Commun.">
        <title>Thousands of microbial genomes shed light on interconnected biogeochemical processes in an aquifer system.</title>
        <authorList>
            <person name="Anantharaman K."/>
            <person name="Brown C.T."/>
            <person name="Hug L.A."/>
            <person name="Sharon I."/>
            <person name="Castelle C.J."/>
            <person name="Probst A.J."/>
            <person name="Thomas B.C."/>
            <person name="Singh A."/>
            <person name="Wilkins M.J."/>
            <person name="Karaoz U."/>
            <person name="Brodie E.L."/>
            <person name="Williams K.H."/>
            <person name="Hubbard S.S."/>
            <person name="Banfield J.F."/>
        </authorList>
    </citation>
    <scope>NUCLEOTIDE SEQUENCE [LARGE SCALE GENOMIC DNA]</scope>
</reference>
<sequence length="77" mass="8726">MIIDGKAIAEKIIISLREEILRSKKKIRLAVIEAGSDLVMKKFVEQKKKFADAIGVDVRVYEIPVDISTNKLREKVS</sequence>
<comment type="caution">
    <text evidence="2">The sequence shown here is derived from an EMBL/GenBank/DDBJ whole genome shotgun (WGS) entry which is preliminary data.</text>
</comment>
<dbReference type="Proteomes" id="UP000176826">
    <property type="component" value="Unassembled WGS sequence"/>
</dbReference>
<name>A0A1F6YCK8_9BACT</name>
<feature type="domain" description="Tetrahydrofolate dehydrogenase/cyclohydrolase catalytic" evidence="1">
    <location>
        <begin position="3"/>
        <end position="76"/>
    </location>
</feature>
<dbReference type="AlphaFoldDB" id="A0A1F6YCK8"/>